<keyword evidence="4" id="KW-1185">Reference proteome</keyword>
<dbReference type="EMBL" id="VFPO01000001">
    <property type="protein sequence ID" value="TQM68828.1"/>
    <property type="molecule type" value="Genomic_DNA"/>
</dbReference>
<dbReference type="PROSITE" id="PS51257">
    <property type="entry name" value="PROKAR_LIPOPROTEIN"/>
    <property type="match status" value="1"/>
</dbReference>
<accession>A0A543IE16</accession>
<evidence type="ECO:0000256" key="2">
    <source>
        <dbReference type="SAM" id="SignalP"/>
    </source>
</evidence>
<feature type="region of interest" description="Disordered" evidence="1">
    <location>
        <begin position="413"/>
        <end position="448"/>
    </location>
</feature>
<feature type="signal peptide" evidence="2">
    <location>
        <begin position="1"/>
        <end position="31"/>
    </location>
</feature>
<dbReference type="Proteomes" id="UP000316706">
    <property type="component" value="Unassembled WGS sequence"/>
</dbReference>
<dbReference type="AlphaFoldDB" id="A0A543IE16"/>
<evidence type="ECO:0000313" key="4">
    <source>
        <dbReference type="Proteomes" id="UP000316706"/>
    </source>
</evidence>
<feature type="compositionally biased region" description="Basic residues" evidence="1">
    <location>
        <begin position="418"/>
        <end position="438"/>
    </location>
</feature>
<keyword evidence="2" id="KW-0732">Signal</keyword>
<evidence type="ECO:0000313" key="3">
    <source>
        <dbReference type="EMBL" id="TQM68828.1"/>
    </source>
</evidence>
<protein>
    <submittedName>
        <fullName evidence="3">Uncharacterized protein</fullName>
    </submittedName>
</protein>
<feature type="region of interest" description="Disordered" evidence="1">
    <location>
        <begin position="132"/>
        <end position="193"/>
    </location>
</feature>
<feature type="region of interest" description="Disordered" evidence="1">
    <location>
        <begin position="82"/>
        <end position="118"/>
    </location>
</feature>
<feature type="compositionally biased region" description="Basic and acidic residues" evidence="1">
    <location>
        <begin position="82"/>
        <end position="111"/>
    </location>
</feature>
<sequence>MNRFLALPGLAATIRGLLCCIGGALGCTAMAGAISIGAAASADAAAYVDPEARKSLPPVCRHAMNTGDRRAVHRCRRAWHAMHERSWRERSRRRYEDDGAAHRRGDRTDRTHRYRRHPTTPRWLEELFHHWPTAQATPSSPTPRPALPKTGRPKPSPSSPKPTRTHSPKPSEQPTLTPTPEPTTTLTDDLDGRPPSLQPVLLLGLLLPALAAICYPFRHRLAAAAGVPRLPVSPATEPPQPQLGHRPGLDPFAAQVLGLTGPGAPAAARILTVTALDEHGDDSLVVIPRPDTTILFGLAEDELLDDDTAALFIPGNLDAALAYLETELAIRENRGVTQARRLLLVADPEEELKRIQALLDRHPRSVSMILLGAWPGDSVTVDQDGLVDASSSVAARLPDRLPALSRTEARDRLFSTLARHKKEQKPPPKRRSTSRRPKAAPDKPPTTR</sequence>
<name>A0A543IE16_9ACTN</name>
<proteinExistence type="predicted"/>
<reference evidence="3 4" key="1">
    <citation type="submission" date="2019-06" db="EMBL/GenBank/DDBJ databases">
        <title>Sequencing the genomes of 1000 actinobacteria strains.</title>
        <authorList>
            <person name="Klenk H.-P."/>
        </authorList>
    </citation>
    <scope>NUCLEOTIDE SEQUENCE [LARGE SCALE GENOMIC DNA]</scope>
    <source>
        <strain evidence="3 4">DSM 45043</strain>
    </source>
</reference>
<feature type="chain" id="PRO_5039006230" evidence="2">
    <location>
        <begin position="32"/>
        <end position="448"/>
    </location>
</feature>
<gene>
    <name evidence="3" type="ORF">FHX41_2496</name>
</gene>
<organism evidence="3 4">
    <name type="scientific">Actinomadura hallensis</name>
    <dbReference type="NCBI Taxonomy" id="337895"/>
    <lineage>
        <taxon>Bacteria</taxon>
        <taxon>Bacillati</taxon>
        <taxon>Actinomycetota</taxon>
        <taxon>Actinomycetes</taxon>
        <taxon>Streptosporangiales</taxon>
        <taxon>Thermomonosporaceae</taxon>
        <taxon>Actinomadura</taxon>
    </lineage>
</organism>
<feature type="compositionally biased region" description="Low complexity" evidence="1">
    <location>
        <begin position="168"/>
        <end position="187"/>
    </location>
</feature>
<evidence type="ECO:0000256" key="1">
    <source>
        <dbReference type="SAM" id="MobiDB-lite"/>
    </source>
</evidence>
<comment type="caution">
    <text evidence="3">The sequence shown here is derived from an EMBL/GenBank/DDBJ whole genome shotgun (WGS) entry which is preliminary data.</text>
</comment>